<comment type="similarity">
    <text evidence="2">Belongs to the YkuD family.</text>
</comment>
<dbReference type="InterPro" id="IPR050979">
    <property type="entry name" value="LD-transpeptidase"/>
</dbReference>
<evidence type="ECO:0000313" key="12">
    <source>
        <dbReference type="EMBL" id="GFO70393.1"/>
    </source>
</evidence>
<dbReference type="CDD" id="cd00118">
    <property type="entry name" value="LysM"/>
    <property type="match status" value="1"/>
</dbReference>
<comment type="caution">
    <text evidence="12">The sequence shown here is derived from an EMBL/GenBank/DDBJ whole genome shotgun (WGS) entry which is preliminary data.</text>
</comment>
<dbReference type="Pfam" id="PF03734">
    <property type="entry name" value="YkuD"/>
    <property type="match status" value="1"/>
</dbReference>
<evidence type="ECO:0000256" key="3">
    <source>
        <dbReference type="ARBA" id="ARBA00022676"/>
    </source>
</evidence>
<gene>
    <name evidence="12" type="ORF">GMLC_39720</name>
</gene>
<feature type="active site" description="Nucleophile" evidence="9">
    <location>
        <position position="207"/>
    </location>
</feature>
<feature type="active site" description="Proton donor/acceptor" evidence="9">
    <location>
        <position position="191"/>
    </location>
</feature>
<reference evidence="13" key="1">
    <citation type="submission" date="2020-06" db="EMBL/GenBank/DDBJ databases">
        <title>Draft genomic sequecing of Geomonas sp. Red745.</title>
        <authorList>
            <person name="Itoh H."/>
            <person name="Xu Z.X."/>
            <person name="Ushijima N."/>
            <person name="Masuda Y."/>
            <person name="Shiratori Y."/>
            <person name="Senoo K."/>
        </authorList>
    </citation>
    <scope>NUCLEOTIDE SEQUENCE [LARGE SCALE GENOMIC DNA]</scope>
    <source>
        <strain evidence="13">Red745</strain>
    </source>
</reference>
<dbReference type="PANTHER" id="PTHR30582:SF24">
    <property type="entry name" value="L,D-TRANSPEPTIDASE ERFK_SRFK-RELATED"/>
    <property type="match status" value="1"/>
</dbReference>
<dbReference type="InterPro" id="IPR005490">
    <property type="entry name" value="LD_TPept_cat_dom"/>
</dbReference>
<evidence type="ECO:0000256" key="6">
    <source>
        <dbReference type="ARBA" id="ARBA00022960"/>
    </source>
</evidence>
<evidence type="ECO:0000256" key="10">
    <source>
        <dbReference type="SAM" id="SignalP"/>
    </source>
</evidence>
<dbReference type="AlphaFoldDB" id="A0A6V8NFN4"/>
<sequence length="294" mass="31693">MRTATLTHFLSLSLLLGPVVQVPPPLWAAEVSFHEGFGGSLGSTTTAVDDSLLEIARAHDLGYNEITAANPEVDPFLPDPGTRVTLPTAWLLPEVSGDPGIVVNIADLRLYHFPKHRNKAVSTYPIGIGDEGWDTPLGSYRIIEKIEHPAWHVPASIRAQKPELPAVVLPGPDNPLGSHALRLSLESVLIHGTDRPFGIGMRVSHGCIHLYPEDIVKLYGSVPVGTRVTIVNQPVKASLVGNRVLVEAHETEGKNLEQEAWQLLEKKGLAGKVDPGKLEAVLQSHAGIVTDVTK</sequence>
<dbReference type="PROSITE" id="PS52029">
    <property type="entry name" value="LD_TPASE"/>
    <property type="match status" value="1"/>
</dbReference>
<keyword evidence="8 9" id="KW-0961">Cell wall biogenesis/degradation</keyword>
<comment type="pathway">
    <text evidence="1 9">Cell wall biogenesis; peptidoglycan biosynthesis.</text>
</comment>
<evidence type="ECO:0000256" key="7">
    <source>
        <dbReference type="ARBA" id="ARBA00022984"/>
    </source>
</evidence>
<organism evidence="12 13">
    <name type="scientific">Geomonas limicola</name>
    <dbReference type="NCBI Taxonomy" id="2740186"/>
    <lineage>
        <taxon>Bacteria</taxon>
        <taxon>Pseudomonadati</taxon>
        <taxon>Thermodesulfobacteriota</taxon>
        <taxon>Desulfuromonadia</taxon>
        <taxon>Geobacterales</taxon>
        <taxon>Geobacteraceae</taxon>
        <taxon>Geomonas</taxon>
    </lineage>
</organism>
<evidence type="ECO:0000259" key="11">
    <source>
        <dbReference type="PROSITE" id="PS52029"/>
    </source>
</evidence>
<dbReference type="InterPro" id="IPR018392">
    <property type="entry name" value="LysM"/>
</dbReference>
<dbReference type="SUPFAM" id="SSF141523">
    <property type="entry name" value="L,D-transpeptidase catalytic domain-like"/>
    <property type="match status" value="1"/>
</dbReference>
<keyword evidence="5" id="KW-0378">Hydrolase</keyword>
<evidence type="ECO:0000256" key="4">
    <source>
        <dbReference type="ARBA" id="ARBA00022679"/>
    </source>
</evidence>
<feature type="domain" description="L,D-TPase catalytic" evidence="11">
    <location>
        <begin position="99"/>
        <end position="231"/>
    </location>
</feature>
<dbReference type="GO" id="GO:0008360">
    <property type="term" value="P:regulation of cell shape"/>
    <property type="evidence" value="ECO:0007669"/>
    <property type="project" value="UniProtKB-UniRule"/>
</dbReference>
<dbReference type="UniPathway" id="UPA00219"/>
<keyword evidence="3" id="KW-0328">Glycosyltransferase</keyword>
<keyword evidence="13" id="KW-1185">Reference proteome</keyword>
<keyword evidence="6 9" id="KW-0133">Cell shape</keyword>
<name>A0A6V8NFN4_9BACT</name>
<keyword evidence="7 9" id="KW-0573">Peptidoglycan synthesis</keyword>
<feature type="signal peptide" evidence="10">
    <location>
        <begin position="1"/>
        <end position="28"/>
    </location>
</feature>
<dbReference type="PANTHER" id="PTHR30582">
    <property type="entry name" value="L,D-TRANSPEPTIDASE"/>
    <property type="match status" value="1"/>
</dbReference>
<dbReference type="GO" id="GO:0005576">
    <property type="term" value="C:extracellular region"/>
    <property type="evidence" value="ECO:0007669"/>
    <property type="project" value="TreeGrafter"/>
</dbReference>
<dbReference type="Proteomes" id="UP000587586">
    <property type="component" value="Unassembled WGS sequence"/>
</dbReference>
<keyword evidence="10" id="KW-0732">Signal</keyword>
<dbReference type="EMBL" id="BLXZ01000009">
    <property type="protein sequence ID" value="GFO70393.1"/>
    <property type="molecule type" value="Genomic_DNA"/>
</dbReference>
<evidence type="ECO:0000256" key="9">
    <source>
        <dbReference type="PROSITE-ProRule" id="PRU01373"/>
    </source>
</evidence>
<evidence type="ECO:0000256" key="8">
    <source>
        <dbReference type="ARBA" id="ARBA00023316"/>
    </source>
</evidence>
<dbReference type="GO" id="GO:0018104">
    <property type="term" value="P:peptidoglycan-protein cross-linking"/>
    <property type="evidence" value="ECO:0007669"/>
    <property type="project" value="TreeGrafter"/>
</dbReference>
<evidence type="ECO:0000256" key="5">
    <source>
        <dbReference type="ARBA" id="ARBA00022801"/>
    </source>
</evidence>
<dbReference type="CDD" id="cd16913">
    <property type="entry name" value="YkuD_like"/>
    <property type="match status" value="1"/>
</dbReference>
<keyword evidence="4" id="KW-0808">Transferase</keyword>
<dbReference type="GO" id="GO:0071555">
    <property type="term" value="P:cell wall organization"/>
    <property type="evidence" value="ECO:0007669"/>
    <property type="project" value="UniProtKB-UniRule"/>
</dbReference>
<dbReference type="GO" id="GO:0071972">
    <property type="term" value="F:peptidoglycan L,D-transpeptidase activity"/>
    <property type="evidence" value="ECO:0007669"/>
    <property type="project" value="TreeGrafter"/>
</dbReference>
<dbReference type="Gene3D" id="2.40.440.10">
    <property type="entry name" value="L,D-transpeptidase catalytic domain-like"/>
    <property type="match status" value="1"/>
</dbReference>
<dbReference type="GO" id="GO:0016757">
    <property type="term" value="F:glycosyltransferase activity"/>
    <property type="evidence" value="ECO:0007669"/>
    <property type="project" value="UniProtKB-KW"/>
</dbReference>
<accession>A0A6V8NFN4</accession>
<evidence type="ECO:0000256" key="2">
    <source>
        <dbReference type="ARBA" id="ARBA00005992"/>
    </source>
</evidence>
<dbReference type="RefSeq" id="WP_183363000.1">
    <property type="nucleotide sequence ID" value="NZ_BLXZ01000009.1"/>
</dbReference>
<feature type="chain" id="PRO_5027891669" description="L,D-TPase catalytic domain-containing protein" evidence="10">
    <location>
        <begin position="29"/>
        <end position="294"/>
    </location>
</feature>
<evidence type="ECO:0000256" key="1">
    <source>
        <dbReference type="ARBA" id="ARBA00004752"/>
    </source>
</evidence>
<dbReference type="InterPro" id="IPR038063">
    <property type="entry name" value="Transpep_catalytic_dom"/>
</dbReference>
<proteinExistence type="inferred from homology"/>
<protein>
    <recommendedName>
        <fullName evidence="11">L,D-TPase catalytic domain-containing protein</fullName>
    </recommendedName>
</protein>
<evidence type="ECO:0000313" key="13">
    <source>
        <dbReference type="Proteomes" id="UP000587586"/>
    </source>
</evidence>